<comment type="subcellular location">
    <subcellularLocation>
        <location evidence="2">Cell membrane</location>
        <topology evidence="2">Multi-pass membrane protein</topology>
    </subcellularLocation>
</comment>
<dbReference type="GO" id="GO:0046872">
    <property type="term" value="F:metal ion binding"/>
    <property type="evidence" value="ECO:0007669"/>
    <property type="project" value="UniProtKB-KW"/>
</dbReference>
<evidence type="ECO:0000259" key="13">
    <source>
        <dbReference type="Pfam" id="PF01435"/>
    </source>
</evidence>
<dbReference type="InterPro" id="IPR050083">
    <property type="entry name" value="HtpX_protease"/>
</dbReference>
<dbReference type="AlphaFoldDB" id="A0A8J7QBC5"/>
<reference evidence="14" key="1">
    <citation type="submission" date="2021-03" db="EMBL/GenBank/DDBJ databases">
        <authorList>
            <person name="Wang G."/>
        </authorList>
    </citation>
    <scope>NUCLEOTIDE SEQUENCE</scope>
    <source>
        <strain evidence="14">KCTC 12899</strain>
    </source>
</reference>
<keyword evidence="3" id="KW-1003">Cell membrane</keyword>
<organism evidence="14 15">
    <name type="scientific">Acanthopleuribacter pedis</name>
    <dbReference type="NCBI Taxonomy" id="442870"/>
    <lineage>
        <taxon>Bacteria</taxon>
        <taxon>Pseudomonadati</taxon>
        <taxon>Acidobacteriota</taxon>
        <taxon>Holophagae</taxon>
        <taxon>Acanthopleuribacterales</taxon>
        <taxon>Acanthopleuribacteraceae</taxon>
        <taxon>Acanthopleuribacter</taxon>
    </lineage>
</organism>
<evidence type="ECO:0000313" key="15">
    <source>
        <dbReference type="Proteomes" id="UP000664417"/>
    </source>
</evidence>
<dbReference type="RefSeq" id="WP_207862974.1">
    <property type="nucleotide sequence ID" value="NZ_JAFREP010000047.1"/>
</dbReference>
<dbReference type="GO" id="GO:0005886">
    <property type="term" value="C:plasma membrane"/>
    <property type="evidence" value="ECO:0007669"/>
    <property type="project" value="UniProtKB-SubCell"/>
</dbReference>
<feature type="transmembrane region" description="Helical" evidence="12">
    <location>
        <begin position="225"/>
        <end position="250"/>
    </location>
</feature>
<dbReference type="Proteomes" id="UP000664417">
    <property type="component" value="Unassembled WGS sequence"/>
</dbReference>
<keyword evidence="6" id="KW-0479">Metal-binding</keyword>
<evidence type="ECO:0000256" key="9">
    <source>
        <dbReference type="ARBA" id="ARBA00022989"/>
    </source>
</evidence>
<keyword evidence="5 12" id="KW-0812">Transmembrane</keyword>
<comment type="caution">
    <text evidence="14">The sequence shown here is derived from an EMBL/GenBank/DDBJ whole genome shotgun (WGS) entry which is preliminary data.</text>
</comment>
<dbReference type="EMBL" id="JAFREP010000047">
    <property type="protein sequence ID" value="MBO1323002.1"/>
    <property type="molecule type" value="Genomic_DNA"/>
</dbReference>
<keyword evidence="15" id="KW-1185">Reference proteome</keyword>
<dbReference type="PANTHER" id="PTHR43221">
    <property type="entry name" value="PROTEASE HTPX"/>
    <property type="match status" value="1"/>
</dbReference>
<dbReference type="PANTHER" id="PTHR43221:SF1">
    <property type="entry name" value="PROTEASE HTPX"/>
    <property type="match status" value="1"/>
</dbReference>
<gene>
    <name evidence="14" type="ORF">J3U88_31340</name>
</gene>
<evidence type="ECO:0000256" key="6">
    <source>
        <dbReference type="ARBA" id="ARBA00022723"/>
    </source>
</evidence>
<keyword evidence="8" id="KW-0862">Zinc</keyword>
<dbReference type="CDD" id="cd07328">
    <property type="entry name" value="M48_Ste24p_like"/>
    <property type="match status" value="1"/>
</dbReference>
<keyword evidence="7" id="KW-0378">Hydrolase</keyword>
<sequence length="1178" mass="132380">MIVLNCPHCKKPATYAETNPATLDCPHCEKSFKSLGRLPKPDWSIDMGERFYNERVAPARLPKRACGYCGKTCKKNEYACGRCLCDLNQVATVNVKQWMMDLDVDPDPSVIKAYQALGELDIDEEEALIRLLRMHPRAARDMGASVELAERMQYMEPPPRSEAAKKVLAQERADDYDADDSWQEEAFHASLKGRVFYLLALGALFYAASATIGVALIAFGIGMVVWGSIALLKFAIVPMGVGAGLLWAIAPRFDRFDPPWPELTEEEYPRLFAVIREIATKTGQKEPDHVYAVPDVNAFVAQRGGLLGFGGKRIMGIGWPLMQAFTISEFKAVLAHEFGHFHGGDTQRGPLIYRIREAIGRMLNRIEEDEEQTGNKLFIWFANHFIAQSKIVSRRQEYNADALAAKVMGPTAVMNGFHKIMGVSIAFNQYFKTEVDPILDEGMRVPLAQGFQGFLESEATQKLLETTTDFSQFHTDAHPFDSHPPTGYRIKNVARFEDPAIPPETERAVTLLGDLEALEEATYASFNPEVGFADFPRFEWNEVIDRFYLPYWKDLLHHHQARLEGLCLGDLPKLFRDPEPHVSDWGIDLSDYTQQEMGDLFFTPFRAGLAVALTERGWTLQTKPGDPFTATKDGRTIILNDLVTGAREQEVDPLWTELVAETDLATVKLTDLGAPEQLKNHRKRMQLQTKKPPLRALFPTRDRIIMTWTAVLGFPLAFGLLILDLGLVNWLALLVLAMPFITAVTLPILQYRIARRGLGHWVMDEETVQFTVGEQSTAIRFQDVQELKMRKEVVANDEEEFGIWWTMDIRSANETIHISHFREAGQSGVLAEEMIQRLGIWRADTWVKQIDNGGTAAGQGWKADQYGLQLPRQSEPLPWDTLAKPSWNGDSIVFHQSGRIAPALTLPHHAPEAMTLWWIGIDKATFEGQTSALGDYLHSERRRTGYGFIFSMIGSATAFFATMAFLSSVAKGDNLAVSLPAFAACAAAYAALSFATFRLRFRSKVHAHENGVRISGLWGTKTVNFDELIGLRYTYSDSDPQFTTVWLRDRHKRLKFKYNAVEDQFINHIVHGGARAVARNAFNQIAEGGDWTWSGKISINREGVTVSGKNGFKIPLHKVRYGPDGDQTVVMHETKEELITAYDADNENGLAGMYLLKLLQEADGMHREGEPPVRRASR</sequence>
<name>A0A8J7QBC5_9BACT</name>
<dbReference type="Gene3D" id="3.30.2010.10">
    <property type="entry name" value="Metalloproteases ('zincins'), catalytic domain"/>
    <property type="match status" value="1"/>
</dbReference>
<keyword evidence="4" id="KW-0645">Protease</keyword>
<evidence type="ECO:0000256" key="5">
    <source>
        <dbReference type="ARBA" id="ARBA00022692"/>
    </source>
</evidence>
<evidence type="ECO:0000256" key="11">
    <source>
        <dbReference type="ARBA" id="ARBA00023136"/>
    </source>
</evidence>
<dbReference type="GO" id="GO:0006508">
    <property type="term" value="P:proteolysis"/>
    <property type="evidence" value="ECO:0007669"/>
    <property type="project" value="UniProtKB-KW"/>
</dbReference>
<dbReference type="Pfam" id="PF01435">
    <property type="entry name" value="Peptidase_M48"/>
    <property type="match status" value="1"/>
</dbReference>
<dbReference type="GO" id="GO:0004222">
    <property type="term" value="F:metalloendopeptidase activity"/>
    <property type="evidence" value="ECO:0007669"/>
    <property type="project" value="InterPro"/>
</dbReference>
<protein>
    <submittedName>
        <fullName evidence="14">M48 family metallopeptidase</fullName>
    </submittedName>
</protein>
<evidence type="ECO:0000256" key="3">
    <source>
        <dbReference type="ARBA" id="ARBA00022475"/>
    </source>
</evidence>
<feature type="transmembrane region" description="Helical" evidence="12">
    <location>
        <begin position="975"/>
        <end position="997"/>
    </location>
</feature>
<evidence type="ECO:0000256" key="4">
    <source>
        <dbReference type="ARBA" id="ARBA00022670"/>
    </source>
</evidence>
<evidence type="ECO:0000256" key="12">
    <source>
        <dbReference type="SAM" id="Phobius"/>
    </source>
</evidence>
<feature type="transmembrane region" description="Helical" evidence="12">
    <location>
        <begin position="704"/>
        <end position="723"/>
    </location>
</feature>
<accession>A0A8J7QBC5</accession>
<evidence type="ECO:0000256" key="10">
    <source>
        <dbReference type="ARBA" id="ARBA00023049"/>
    </source>
</evidence>
<comment type="cofactor">
    <cofactor evidence="1">
        <name>Zn(2+)</name>
        <dbReference type="ChEBI" id="CHEBI:29105"/>
    </cofactor>
</comment>
<feature type="transmembrane region" description="Helical" evidence="12">
    <location>
        <begin position="946"/>
        <end position="969"/>
    </location>
</feature>
<keyword evidence="9 12" id="KW-1133">Transmembrane helix</keyword>
<evidence type="ECO:0000256" key="1">
    <source>
        <dbReference type="ARBA" id="ARBA00001947"/>
    </source>
</evidence>
<feature type="transmembrane region" description="Helical" evidence="12">
    <location>
        <begin position="195"/>
        <end position="219"/>
    </location>
</feature>
<feature type="domain" description="Peptidase M48" evidence="13">
    <location>
        <begin position="269"/>
        <end position="494"/>
    </location>
</feature>
<evidence type="ECO:0000256" key="2">
    <source>
        <dbReference type="ARBA" id="ARBA00004651"/>
    </source>
</evidence>
<evidence type="ECO:0000256" key="7">
    <source>
        <dbReference type="ARBA" id="ARBA00022801"/>
    </source>
</evidence>
<feature type="transmembrane region" description="Helical" evidence="12">
    <location>
        <begin position="729"/>
        <end position="749"/>
    </location>
</feature>
<proteinExistence type="predicted"/>
<evidence type="ECO:0000313" key="14">
    <source>
        <dbReference type="EMBL" id="MBO1323002.1"/>
    </source>
</evidence>
<evidence type="ECO:0000256" key="8">
    <source>
        <dbReference type="ARBA" id="ARBA00022833"/>
    </source>
</evidence>
<dbReference type="InterPro" id="IPR001915">
    <property type="entry name" value="Peptidase_M48"/>
</dbReference>
<keyword evidence="10" id="KW-0482">Metalloprotease</keyword>
<keyword evidence="11 12" id="KW-0472">Membrane</keyword>